<evidence type="ECO:0000313" key="2">
    <source>
        <dbReference type="Proteomes" id="UP001241377"/>
    </source>
</evidence>
<dbReference type="EMBL" id="JASBWR010000090">
    <property type="protein sequence ID" value="KAJ9096930.1"/>
    <property type="molecule type" value="Genomic_DNA"/>
</dbReference>
<sequence>MGSDESSVFDSAPTTLSIPTITEEDLNKTSKPTSCYTTRPLLEETLCLEKVEYKTDQYSQHKRQQYSKDPPQPSKSSQQKASQNQPQPSQRSPQNSSSSSRLERRKSFGLLLAQKVSRLSGSHLKESRPKSTLFESSPTSNTYNTHRQLTAPKSPPRDPESPERFSLSPSTLVGLDVLPKLPYVLENQPSITHIIEPRQKTQIPTFFHARPQLLAFELPVKKDQILKIKIFVTSSSSSTSDVIALKLKKQKLQNIHELIQVIQFKVGFRLAAVETSDIKLSIFFKNPKLKPIPLLQSDSAGRSLDSNLLMDYILAKDKLYVNACVDVN</sequence>
<reference evidence="1" key="1">
    <citation type="submission" date="2023-04" db="EMBL/GenBank/DDBJ databases">
        <title>Draft Genome sequencing of Naganishia species isolated from polar environments using Oxford Nanopore Technology.</title>
        <authorList>
            <person name="Leo P."/>
            <person name="Venkateswaran K."/>
        </authorList>
    </citation>
    <scope>NUCLEOTIDE SEQUENCE</scope>
    <source>
        <strain evidence="1">MNA-CCFEE 5261</strain>
    </source>
</reference>
<comment type="caution">
    <text evidence="1">The sequence shown here is derived from an EMBL/GenBank/DDBJ whole genome shotgun (WGS) entry which is preliminary data.</text>
</comment>
<accession>A0ACC2VDC5</accession>
<protein>
    <submittedName>
        <fullName evidence="1">Uncharacterized protein</fullName>
    </submittedName>
</protein>
<name>A0ACC2VDC5_9TREE</name>
<dbReference type="Proteomes" id="UP001241377">
    <property type="component" value="Unassembled WGS sequence"/>
</dbReference>
<proteinExistence type="predicted"/>
<evidence type="ECO:0000313" key="1">
    <source>
        <dbReference type="EMBL" id="KAJ9096930.1"/>
    </source>
</evidence>
<organism evidence="1 2">
    <name type="scientific">Naganishia cerealis</name>
    <dbReference type="NCBI Taxonomy" id="610337"/>
    <lineage>
        <taxon>Eukaryota</taxon>
        <taxon>Fungi</taxon>
        <taxon>Dikarya</taxon>
        <taxon>Basidiomycota</taxon>
        <taxon>Agaricomycotina</taxon>
        <taxon>Tremellomycetes</taxon>
        <taxon>Filobasidiales</taxon>
        <taxon>Filobasidiaceae</taxon>
        <taxon>Naganishia</taxon>
    </lineage>
</organism>
<gene>
    <name evidence="1" type="ORF">QFC19_007029</name>
</gene>
<keyword evidence="2" id="KW-1185">Reference proteome</keyword>